<dbReference type="EMBL" id="APOH01000015">
    <property type="protein sequence ID" value="ENU19177.1"/>
    <property type="molecule type" value="Genomic_DNA"/>
</dbReference>
<dbReference type="PATRIC" id="fig|1217715.3.peg.1984"/>
<dbReference type="OrthoDB" id="8562788at2"/>
<evidence type="ECO:0000313" key="2">
    <source>
        <dbReference type="EMBL" id="ENU19177.1"/>
    </source>
</evidence>
<organism evidence="2 3">
    <name type="scientific">Acinetobacter bohemicus ANC 3994</name>
    <dbReference type="NCBI Taxonomy" id="1217715"/>
    <lineage>
        <taxon>Bacteria</taxon>
        <taxon>Pseudomonadati</taxon>
        <taxon>Pseudomonadota</taxon>
        <taxon>Gammaproteobacteria</taxon>
        <taxon>Moraxellales</taxon>
        <taxon>Moraxellaceae</taxon>
        <taxon>Acinetobacter</taxon>
    </lineage>
</organism>
<dbReference type="GO" id="GO:0004519">
    <property type="term" value="F:endonuclease activity"/>
    <property type="evidence" value="ECO:0007669"/>
    <property type="project" value="InterPro"/>
</dbReference>
<dbReference type="Pfam" id="PF05944">
    <property type="entry name" value="Phage_term_smal"/>
    <property type="match status" value="1"/>
</dbReference>
<feature type="compositionally biased region" description="Polar residues" evidence="1">
    <location>
        <begin position="268"/>
        <end position="281"/>
    </location>
</feature>
<evidence type="ECO:0000313" key="3">
    <source>
        <dbReference type="Proteomes" id="UP000013086"/>
    </source>
</evidence>
<sequence length="281" mass="30628">MSINSMREHREKMLAIKAQKMAQNPDPRLRKKAVIMGVDPESTVLKANTDSATPTANIELRLFNHMSQLKDTKSTQEKIAKKKEWLPEYFGYIDGCLAVSPAAQNMTLVTLMVWAVDAGEYELAVRIAEFAILNDMVMPEGHIRGIAEFVTEQCAIDFCDDLDLAIAHAELIKKIIELGVGEQMVDQARAKIYRALGDALKDAQPIEAQNAYKNALRLDSKVGCKKDLTTLEKLLTKQTTESSPDATVGSQADSPDASAAAVSVPASTDSNAPTDTSTATE</sequence>
<dbReference type="AlphaFoldDB" id="N8QB83"/>
<reference evidence="2 3" key="1">
    <citation type="submission" date="2013-02" db="EMBL/GenBank/DDBJ databases">
        <title>The Genome Sequence of Acinetobacter sp. ANC 3994.</title>
        <authorList>
            <consortium name="The Broad Institute Genome Sequencing Platform"/>
            <consortium name="The Broad Institute Genome Sequencing Center for Infectious Disease"/>
            <person name="Cerqueira G."/>
            <person name="Feldgarden M."/>
            <person name="Courvalin P."/>
            <person name="Perichon B."/>
            <person name="Grillot-Courvalin C."/>
            <person name="Clermont D."/>
            <person name="Rocha E."/>
            <person name="Yoon E.-J."/>
            <person name="Nemec A."/>
            <person name="Walker B."/>
            <person name="Young S.K."/>
            <person name="Zeng Q."/>
            <person name="Gargeya S."/>
            <person name="Fitzgerald M."/>
            <person name="Haas B."/>
            <person name="Abouelleil A."/>
            <person name="Alvarado L."/>
            <person name="Arachchi H.M."/>
            <person name="Berlin A.M."/>
            <person name="Chapman S.B."/>
            <person name="Dewar J."/>
            <person name="Goldberg J."/>
            <person name="Griggs A."/>
            <person name="Gujja S."/>
            <person name="Hansen M."/>
            <person name="Howarth C."/>
            <person name="Imamovic A."/>
            <person name="Larimer J."/>
            <person name="McCowan C."/>
            <person name="Murphy C."/>
            <person name="Neiman D."/>
            <person name="Pearson M."/>
            <person name="Priest M."/>
            <person name="Roberts A."/>
            <person name="Saif S."/>
            <person name="Shea T."/>
            <person name="Sisk P."/>
            <person name="Sykes S."/>
            <person name="Wortman J."/>
            <person name="Nusbaum C."/>
            <person name="Birren B."/>
        </authorList>
    </citation>
    <scope>NUCLEOTIDE SEQUENCE [LARGE SCALE GENOMIC DNA]</scope>
    <source>
        <strain evidence="2 3">ANC 3994</strain>
    </source>
</reference>
<accession>N8QB83</accession>
<dbReference type="HOGENOM" id="CLU_076316_1_0_6"/>
<evidence type="ECO:0000256" key="1">
    <source>
        <dbReference type="SAM" id="MobiDB-lite"/>
    </source>
</evidence>
<feature type="region of interest" description="Disordered" evidence="1">
    <location>
        <begin position="237"/>
        <end position="281"/>
    </location>
</feature>
<name>N8QB83_9GAMM</name>
<feature type="compositionally biased region" description="Polar residues" evidence="1">
    <location>
        <begin position="241"/>
        <end position="251"/>
    </location>
</feature>
<dbReference type="InterPro" id="IPR010270">
    <property type="entry name" value="Phage_P2_GpM"/>
</dbReference>
<feature type="compositionally biased region" description="Low complexity" evidence="1">
    <location>
        <begin position="252"/>
        <end position="267"/>
    </location>
</feature>
<proteinExistence type="predicted"/>
<dbReference type="GO" id="GO:0003677">
    <property type="term" value="F:DNA binding"/>
    <property type="evidence" value="ECO:0007669"/>
    <property type="project" value="InterPro"/>
</dbReference>
<dbReference type="Proteomes" id="UP000013086">
    <property type="component" value="Unassembled WGS sequence"/>
</dbReference>
<dbReference type="RefSeq" id="WP_004648502.1">
    <property type="nucleotide sequence ID" value="NZ_KB849164.1"/>
</dbReference>
<protein>
    <recommendedName>
        <fullName evidence="4">Phage small terminase subunit</fullName>
    </recommendedName>
</protein>
<dbReference type="eggNOG" id="ENOG5030DH1">
    <property type="taxonomic scope" value="Bacteria"/>
</dbReference>
<gene>
    <name evidence="2" type="ORF">F994_02033</name>
</gene>
<evidence type="ECO:0008006" key="4">
    <source>
        <dbReference type="Google" id="ProtNLM"/>
    </source>
</evidence>
<comment type="caution">
    <text evidence="2">The sequence shown here is derived from an EMBL/GenBank/DDBJ whole genome shotgun (WGS) entry which is preliminary data.</text>
</comment>